<feature type="transmembrane region" description="Helical" evidence="1">
    <location>
        <begin position="54"/>
        <end position="73"/>
    </location>
</feature>
<name>W6MQF2_9ASCO</name>
<keyword evidence="1" id="KW-0812">Transmembrane</keyword>
<evidence type="ECO:0000313" key="3">
    <source>
        <dbReference type="Proteomes" id="UP000019384"/>
    </source>
</evidence>
<dbReference type="RefSeq" id="XP_022460973.1">
    <property type="nucleotide sequence ID" value="XM_022606108.1"/>
</dbReference>
<gene>
    <name evidence="2" type="ORF">KUCA_T00004970001</name>
</gene>
<reference evidence="2" key="2">
    <citation type="submission" date="2014-02" db="EMBL/GenBank/DDBJ databases">
        <title>Complete DNA sequence of /Kuraishia capsulata/ illustrates novel genomic features among budding yeasts (/Saccharomycotina/).</title>
        <authorList>
            <person name="Morales L."/>
            <person name="Noel B."/>
            <person name="Porcel B."/>
            <person name="Marcet-Houben M."/>
            <person name="Hullo M-F."/>
            <person name="Sacerdot C."/>
            <person name="Tekaia F."/>
            <person name="Leh-Louis V."/>
            <person name="Despons L."/>
            <person name="Khanna V."/>
            <person name="Aury J-M."/>
            <person name="Barbe V."/>
            <person name="Couloux A."/>
            <person name="Labadie K."/>
            <person name="Pelletier E."/>
            <person name="Souciet J-L."/>
            <person name="Boekhout T."/>
            <person name="Gabaldon T."/>
            <person name="Wincker P."/>
            <person name="Dujon B."/>
        </authorList>
    </citation>
    <scope>NUCLEOTIDE SEQUENCE</scope>
    <source>
        <strain evidence="2">CBS 1993</strain>
    </source>
</reference>
<organism evidence="2 3">
    <name type="scientific">Kuraishia capsulata CBS 1993</name>
    <dbReference type="NCBI Taxonomy" id="1382522"/>
    <lineage>
        <taxon>Eukaryota</taxon>
        <taxon>Fungi</taxon>
        <taxon>Dikarya</taxon>
        <taxon>Ascomycota</taxon>
        <taxon>Saccharomycotina</taxon>
        <taxon>Pichiomycetes</taxon>
        <taxon>Pichiales</taxon>
        <taxon>Pichiaceae</taxon>
        <taxon>Kuraishia</taxon>
    </lineage>
</organism>
<evidence type="ECO:0000313" key="2">
    <source>
        <dbReference type="EMBL" id="CDK28984.1"/>
    </source>
</evidence>
<dbReference type="HOGENOM" id="CLU_1806460_0_0_1"/>
<sequence length="143" mass="16407">MSCMQKMRSYLRWSAIRAAAGRDIMHRKHTHCKEPRAPIGGWTINKSHISHTLFLVYPFLVIFPYLTSPISLLNGELNDRCGTDSEFRLVRPVQAIVAAKRCNIHRVGLVWRAGYLKQRTMPDADVISYRESVGWAFDPNGHQ</sequence>
<keyword evidence="1" id="KW-0472">Membrane</keyword>
<accession>W6MQF2</accession>
<reference evidence="2" key="1">
    <citation type="submission" date="2013-12" db="EMBL/GenBank/DDBJ databases">
        <authorList>
            <person name="Genoscope - CEA"/>
        </authorList>
    </citation>
    <scope>NUCLEOTIDE SEQUENCE</scope>
    <source>
        <strain evidence="2">CBS 1993</strain>
    </source>
</reference>
<dbReference type="AlphaFoldDB" id="W6MQF2"/>
<dbReference type="GeneID" id="34522361"/>
<evidence type="ECO:0000256" key="1">
    <source>
        <dbReference type="SAM" id="Phobius"/>
    </source>
</evidence>
<keyword evidence="1" id="KW-1133">Transmembrane helix</keyword>
<dbReference type="Proteomes" id="UP000019384">
    <property type="component" value="Unassembled WGS sequence"/>
</dbReference>
<dbReference type="EMBL" id="HG793130">
    <property type="protein sequence ID" value="CDK28984.1"/>
    <property type="molecule type" value="Genomic_DNA"/>
</dbReference>
<keyword evidence="3" id="KW-1185">Reference proteome</keyword>
<protein>
    <submittedName>
        <fullName evidence="2">Uncharacterized protein</fullName>
    </submittedName>
</protein>
<proteinExistence type="predicted"/>